<accession>A0AAV7NFD0</accession>
<proteinExistence type="predicted"/>
<dbReference type="EMBL" id="JANPWB010000012">
    <property type="protein sequence ID" value="KAJ1114771.1"/>
    <property type="molecule type" value="Genomic_DNA"/>
</dbReference>
<reference evidence="1" key="1">
    <citation type="journal article" date="2022" name="bioRxiv">
        <title>Sequencing and chromosome-scale assembly of the giantPleurodeles waltlgenome.</title>
        <authorList>
            <person name="Brown T."/>
            <person name="Elewa A."/>
            <person name="Iarovenko S."/>
            <person name="Subramanian E."/>
            <person name="Araus A.J."/>
            <person name="Petzold A."/>
            <person name="Susuki M."/>
            <person name="Suzuki K.-i.T."/>
            <person name="Hayashi T."/>
            <person name="Toyoda A."/>
            <person name="Oliveira C."/>
            <person name="Osipova E."/>
            <person name="Leigh N.D."/>
            <person name="Simon A."/>
            <person name="Yun M.H."/>
        </authorList>
    </citation>
    <scope>NUCLEOTIDE SEQUENCE</scope>
    <source>
        <strain evidence="1">20211129_DDA</strain>
        <tissue evidence="1">Liver</tissue>
    </source>
</reference>
<evidence type="ECO:0000313" key="2">
    <source>
        <dbReference type="Proteomes" id="UP001066276"/>
    </source>
</evidence>
<keyword evidence="2" id="KW-1185">Reference proteome</keyword>
<gene>
    <name evidence="1" type="ORF">NDU88_003002</name>
</gene>
<evidence type="ECO:0000313" key="1">
    <source>
        <dbReference type="EMBL" id="KAJ1114771.1"/>
    </source>
</evidence>
<sequence length="145" mass="15769">MLEKGRSEKLAGRQGGDVCEPSWAQILVAFEASGQVVQGQNAAIAVYVILLRTDLRAATERSVATEKQVSIMQTNLDALKVTVATLVAKTRKLEMRVEDVEGRSCRCNLRVVGFPEGVEGTTPEVVWIKKALPTIHLSSDFVEGT</sequence>
<dbReference type="AlphaFoldDB" id="A0AAV7NFD0"/>
<dbReference type="Proteomes" id="UP001066276">
    <property type="component" value="Chromosome 8"/>
</dbReference>
<organism evidence="1 2">
    <name type="scientific">Pleurodeles waltl</name>
    <name type="common">Iberian ribbed newt</name>
    <dbReference type="NCBI Taxonomy" id="8319"/>
    <lineage>
        <taxon>Eukaryota</taxon>
        <taxon>Metazoa</taxon>
        <taxon>Chordata</taxon>
        <taxon>Craniata</taxon>
        <taxon>Vertebrata</taxon>
        <taxon>Euteleostomi</taxon>
        <taxon>Amphibia</taxon>
        <taxon>Batrachia</taxon>
        <taxon>Caudata</taxon>
        <taxon>Salamandroidea</taxon>
        <taxon>Salamandridae</taxon>
        <taxon>Pleurodelinae</taxon>
        <taxon>Pleurodeles</taxon>
    </lineage>
</organism>
<name>A0AAV7NFD0_PLEWA</name>
<comment type="caution">
    <text evidence="1">The sequence shown here is derived from an EMBL/GenBank/DDBJ whole genome shotgun (WGS) entry which is preliminary data.</text>
</comment>
<protein>
    <submittedName>
        <fullName evidence="1">Uncharacterized protein</fullName>
    </submittedName>
</protein>